<name>A0A1H2XAE1_9BACL</name>
<accession>A0A1H2XAE1</accession>
<comment type="similarity">
    <text evidence="3 13 14">Belongs to the ATPase epsilon chain family.</text>
</comment>
<comment type="function">
    <text evidence="1 13">Produces ATP from ADP in the presence of a proton gradient across the membrane.</text>
</comment>
<dbReference type="GO" id="GO:0005886">
    <property type="term" value="C:plasma membrane"/>
    <property type="evidence" value="ECO:0007669"/>
    <property type="project" value="UniProtKB-SubCell"/>
</dbReference>
<dbReference type="Pfam" id="PF02823">
    <property type="entry name" value="ATP-synt_DE_N"/>
    <property type="match status" value="1"/>
</dbReference>
<dbReference type="SUPFAM" id="SSF51344">
    <property type="entry name" value="Epsilon subunit of F1F0-ATP synthase N-terminal domain"/>
    <property type="match status" value="1"/>
</dbReference>
<protein>
    <recommendedName>
        <fullName evidence="4 13">ATP synthase epsilon chain</fullName>
    </recommendedName>
    <alternativeName>
        <fullName evidence="12 13">ATP synthase F1 sector epsilon subunit</fullName>
    </alternativeName>
    <alternativeName>
        <fullName evidence="11 13">F-ATPase epsilon subunit</fullName>
    </alternativeName>
</protein>
<evidence type="ECO:0000256" key="13">
    <source>
        <dbReference type="HAMAP-Rule" id="MF_00530"/>
    </source>
</evidence>
<dbReference type="PANTHER" id="PTHR13822">
    <property type="entry name" value="ATP SYNTHASE DELTA/EPSILON CHAIN"/>
    <property type="match status" value="1"/>
</dbReference>
<evidence type="ECO:0000256" key="2">
    <source>
        <dbReference type="ARBA" id="ARBA00004202"/>
    </source>
</evidence>
<dbReference type="InterPro" id="IPR036794">
    <property type="entry name" value="ATP_F1_dsu/esu_C_sf"/>
</dbReference>
<dbReference type="Pfam" id="PF00401">
    <property type="entry name" value="ATP-synt_DE"/>
    <property type="match status" value="1"/>
</dbReference>
<evidence type="ECO:0000256" key="3">
    <source>
        <dbReference type="ARBA" id="ARBA00005712"/>
    </source>
</evidence>
<keyword evidence="6 13" id="KW-0375">Hydrogen ion transport</keyword>
<keyword evidence="9 13" id="KW-0139">CF(1)</keyword>
<dbReference type="SUPFAM" id="SSF46604">
    <property type="entry name" value="Epsilon subunit of F1F0-ATP synthase C-terminal domain"/>
    <property type="match status" value="1"/>
</dbReference>
<dbReference type="STRING" id="89784.SAMN04489725_11938"/>
<feature type="domain" description="ATP synthase epsilon subunit C-terminal" evidence="15">
    <location>
        <begin position="91"/>
        <end position="134"/>
    </location>
</feature>
<dbReference type="GO" id="GO:0005524">
    <property type="term" value="F:ATP binding"/>
    <property type="evidence" value="ECO:0007669"/>
    <property type="project" value="UniProtKB-UniRule"/>
</dbReference>
<evidence type="ECO:0000256" key="7">
    <source>
        <dbReference type="ARBA" id="ARBA00023065"/>
    </source>
</evidence>
<dbReference type="EMBL" id="FNOJ01000019">
    <property type="protein sequence ID" value="SDW89863.1"/>
    <property type="molecule type" value="Genomic_DNA"/>
</dbReference>
<organism evidence="17 18">
    <name type="scientific">Alicyclobacillus hesperidum</name>
    <dbReference type="NCBI Taxonomy" id="89784"/>
    <lineage>
        <taxon>Bacteria</taxon>
        <taxon>Bacillati</taxon>
        <taxon>Bacillota</taxon>
        <taxon>Bacilli</taxon>
        <taxon>Bacillales</taxon>
        <taxon>Alicyclobacillaceae</taxon>
        <taxon>Alicyclobacillus</taxon>
    </lineage>
</organism>
<evidence type="ECO:0000313" key="18">
    <source>
        <dbReference type="Proteomes" id="UP000182589"/>
    </source>
</evidence>
<comment type="subcellular location">
    <subcellularLocation>
        <location evidence="2 13">Cell membrane</location>
        <topology evidence="2 13">Peripheral membrane protein</topology>
    </subcellularLocation>
</comment>
<feature type="domain" description="ATP synthase F1 complex delta/epsilon subunit N-terminal" evidence="16">
    <location>
        <begin position="9"/>
        <end position="86"/>
    </location>
</feature>
<dbReference type="GO" id="GO:0045259">
    <property type="term" value="C:proton-transporting ATP synthase complex"/>
    <property type="evidence" value="ECO:0007669"/>
    <property type="project" value="UniProtKB-KW"/>
</dbReference>
<dbReference type="InterPro" id="IPR001469">
    <property type="entry name" value="ATP_synth_F1_dsu/esu"/>
</dbReference>
<dbReference type="HAMAP" id="MF_00530">
    <property type="entry name" value="ATP_synth_epsil_bac"/>
    <property type="match status" value="1"/>
</dbReference>
<evidence type="ECO:0000259" key="15">
    <source>
        <dbReference type="Pfam" id="PF00401"/>
    </source>
</evidence>
<evidence type="ECO:0000256" key="10">
    <source>
        <dbReference type="ARBA" id="ARBA00023310"/>
    </source>
</evidence>
<dbReference type="InterPro" id="IPR020547">
    <property type="entry name" value="ATP_synth_F1_esu_C"/>
</dbReference>
<evidence type="ECO:0000256" key="11">
    <source>
        <dbReference type="ARBA" id="ARBA00030215"/>
    </source>
</evidence>
<sequence length="151" mass="16268">MSGMITVPLEIVTPERMVLAMDVRMVTLQGGYGELGILPRHMALATAVKPCLVRIKLEDGREDVVPVSGGFVEVLPDKITLLADTAELPADIDPARAQLAKERAEKRLAQSGEGAEAERARAALVRANLRLEAIAEHHRLNGFLTATPARA</sequence>
<evidence type="ECO:0000256" key="1">
    <source>
        <dbReference type="ARBA" id="ARBA00003543"/>
    </source>
</evidence>
<dbReference type="Proteomes" id="UP000182589">
    <property type="component" value="Unassembled WGS sequence"/>
</dbReference>
<evidence type="ECO:0000256" key="9">
    <source>
        <dbReference type="ARBA" id="ARBA00023196"/>
    </source>
</evidence>
<gene>
    <name evidence="13" type="primary">atpC</name>
    <name evidence="17" type="ORF">SAMN04489725_11938</name>
</gene>
<dbReference type="Gene3D" id="1.20.5.440">
    <property type="entry name" value="ATP synthase delta/epsilon subunit, C-terminal domain"/>
    <property type="match status" value="1"/>
</dbReference>
<dbReference type="CDD" id="cd12152">
    <property type="entry name" value="F1-ATPase_delta"/>
    <property type="match status" value="1"/>
</dbReference>
<dbReference type="AlphaFoldDB" id="A0A1H2XAE1"/>
<keyword evidence="18" id="KW-1185">Reference proteome</keyword>
<dbReference type="InterPro" id="IPR036771">
    <property type="entry name" value="ATPsynth_dsu/esu_N"/>
</dbReference>
<evidence type="ECO:0000256" key="12">
    <source>
        <dbReference type="ARBA" id="ARBA00031795"/>
    </source>
</evidence>
<reference evidence="18" key="1">
    <citation type="submission" date="2016-10" db="EMBL/GenBank/DDBJ databases">
        <authorList>
            <person name="Varghese N."/>
        </authorList>
    </citation>
    <scope>NUCLEOTIDE SEQUENCE [LARGE SCALE GENOMIC DNA]</scope>
    <source>
        <strain evidence="18">DSM 12489</strain>
    </source>
</reference>
<dbReference type="NCBIfam" id="TIGR01216">
    <property type="entry name" value="ATP_synt_epsi"/>
    <property type="match status" value="1"/>
</dbReference>
<evidence type="ECO:0000259" key="16">
    <source>
        <dbReference type="Pfam" id="PF02823"/>
    </source>
</evidence>
<evidence type="ECO:0000256" key="8">
    <source>
        <dbReference type="ARBA" id="ARBA00023136"/>
    </source>
</evidence>
<dbReference type="InterPro" id="IPR020546">
    <property type="entry name" value="ATP_synth_F1_dsu/esu_N"/>
</dbReference>
<proteinExistence type="inferred from homology"/>
<keyword evidence="8 13" id="KW-0472">Membrane</keyword>
<keyword evidence="10 13" id="KW-0066">ATP synthesis</keyword>
<evidence type="ECO:0000256" key="6">
    <source>
        <dbReference type="ARBA" id="ARBA00022781"/>
    </source>
</evidence>
<comment type="subunit">
    <text evidence="13 14">F-type ATPases have 2 components, CF(1) - the catalytic core - and CF(0) - the membrane proton channel. CF(1) has five subunits: alpha(3), beta(3), gamma(1), delta(1), epsilon(1). CF(0) has three main subunits: a, b and c.</text>
</comment>
<evidence type="ECO:0000256" key="14">
    <source>
        <dbReference type="RuleBase" id="RU003656"/>
    </source>
</evidence>
<dbReference type="GO" id="GO:0046933">
    <property type="term" value="F:proton-transporting ATP synthase activity, rotational mechanism"/>
    <property type="evidence" value="ECO:0007669"/>
    <property type="project" value="UniProtKB-UniRule"/>
</dbReference>
<evidence type="ECO:0000256" key="4">
    <source>
        <dbReference type="ARBA" id="ARBA00014480"/>
    </source>
</evidence>
<keyword evidence="13" id="KW-1003">Cell membrane</keyword>
<dbReference type="PANTHER" id="PTHR13822:SF10">
    <property type="entry name" value="ATP SYNTHASE EPSILON CHAIN, CHLOROPLASTIC"/>
    <property type="match status" value="1"/>
</dbReference>
<dbReference type="Gene3D" id="2.60.15.10">
    <property type="entry name" value="F0F1 ATP synthase delta/epsilon subunit, N-terminal"/>
    <property type="match status" value="1"/>
</dbReference>
<keyword evidence="5 13" id="KW-0813">Transport</keyword>
<evidence type="ECO:0000256" key="5">
    <source>
        <dbReference type="ARBA" id="ARBA00022448"/>
    </source>
</evidence>
<evidence type="ECO:0000313" key="17">
    <source>
        <dbReference type="EMBL" id="SDW89863.1"/>
    </source>
</evidence>
<keyword evidence="7 13" id="KW-0406">Ion transport</keyword>